<feature type="non-terminal residue" evidence="1">
    <location>
        <position position="144"/>
    </location>
</feature>
<dbReference type="GeneID" id="20329481"/>
<dbReference type="CTD" id="20329481"/>
<name>A0A074Z4I8_OPIVI</name>
<sequence>MDSSAQERTAAKRGEFCADNRITYKVPHIPVDDVASWQFSLFHLHPTNFILLTFPTSVPQDADEEFVVPHMDIACLQNSLAYQKVLEEPWTYLHNWNTLAPSAQQELAQNFMSTLAQLKTEMAITQGVFDPYAVSQQTAQCVIE</sequence>
<dbReference type="KEGG" id="ovi:T265_15316"/>
<keyword evidence="2" id="KW-1185">Reference proteome</keyword>
<reference evidence="1 2" key="1">
    <citation type="submission" date="2013-11" db="EMBL/GenBank/DDBJ databases">
        <title>Opisthorchis viverrini - life in the bile duct.</title>
        <authorList>
            <person name="Young N.D."/>
            <person name="Nagarajan N."/>
            <person name="Lin S.J."/>
            <person name="Korhonen P.K."/>
            <person name="Jex A.R."/>
            <person name="Hall R.S."/>
            <person name="Safavi-Hemami H."/>
            <person name="Kaewkong W."/>
            <person name="Bertrand D."/>
            <person name="Gao S."/>
            <person name="Seet Q."/>
            <person name="Wongkham S."/>
            <person name="Teh B.T."/>
            <person name="Wongkham C."/>
            <person name="Intapan P.M."/>
            <person name="Maleewong W."/>
            <person name="Yang X."/>
            <person name="Hu M."/>
            <person name="Wang Z."/>
            <person name="Hofmann A."/>
            <person name="Sternberg P.W."/>
            <person name="Tan P."/>
            <person name="Wang J."/>
            <person name="Gasser R.B."/>
        </authorList>
    </citation>
    <scope>NUCLEOTIDE SEQUENCE [LARGE SCALE GENOMIC DNA]</scope>
</reference>
<dbReference type="AlphaFoldDB" id="A0A074Z4I8"/>
<dbReference type="OrthoDB" id="6239263at2759"/>
<gene>
    <name evidence="1" type="ORF">T265_15316</name>
</gene>
<proteinExistence type="predicted"/>
<protein>
    <submittedName>
        <fullName evidence="1">Uncharacterized protein</fullName>
    </submittedName>
</protein>
<dbReference type="Proteomes" id="UP000054324">
    <property type="component" value="Unassembled WGS sequence"/>
</dbReference>
<dbReference type="EMBL" id="KL597057">
    <property type="protein sequence ID" value="KER20442.1"/>
    <property type="molecule type" value="Genomic_DNA"/>
</dbReference>
<organism evidence="1 2">
    <name type="scientific">Opisthorchis viverrini</name>
    <name type="common">Southeast Asian liver fluke</name>
    <dbReference type="NCBI Taxonomy" id="6198"/>
    <lineage>
        <taxon>Eukaryota</taxon>
        <taxon>Metazoa</taxon>
        <taxon>Spiralia</taxon>
        <taxon>Lophotrochozoa</taxon>
        <taxon>Platyhelminthes</taxon>
        <taxon>Trematoda</taxon>
        <taxon>Digenea</taxon>
        <taxon>Opisthorchiida</taxon>
        <taxon>Opisthorchiata</taxon>
        <taxon>Opisthorchiidae</taxon>
        <taxon>Opisthorchis</taxon>
    </lineage>
</organism>
<evidence type="ECO:0000313" key="1">
    <source>
        <dbReference type="EMBL" id="KER20442.1"/>
    </source>
</evidence>
<accession>A0A074Z4I8</accession>
<dbReference type="RefSeq" id="XP_009175805.1">
    <property type="nucleotide sequence ID" value="XM_009177541.1"/>
</dbReference>
<evidence type="ECO:0000313" key="2">
    <source>
        <dbReference type="Proteomes" id="UP000054324"/>
    </source>
</evidence>